<evidence type="ECO:0000313" key="2">
    <source>
        <dbReference type="Proteomes" id="UP000325641"/>
    </source>
</evidence>
<sequence length="83" mass="9433">MTDHPCKGLGKAATNAFEAIAVNHQPHCSKVTLQRLLERGLIAREDRLMHFRDGLPPCRIAGYFVPLPVHYQWCTWASEQFGE</sequence>
<organism evidence="1 2">
    <name type="scientific">Bradyrhizobium betae</name>
    <dbReference type="NCBI Taxonomy" id="244734"/>
    <lineage>
        <taxon>Bacteria</taxon>
        <taxon>Pseudomonadati</taxon>
        <taxon>Pseudomonadota</taxon>
        <taxon>Alphaproteobacteria</taxon>
        <taxon>Hyphomicrobiales</taxon>
        <taxon>Nitrobacteraceae</taxon>
        <taxon>Bradyrhizobium</taxon>
    </lineage>
</organism>
<evidence type="ECO:0000313" key="1">
    <source>
        <dbReference type="EMBL" id="QFI74847.1"/>
    </source>
</evidence>
<gene>
    <name evidence="1" type="ORF">F8237_22025</name>
</gene>
<dbReference type="RefSeq" id="WP_151647840.1">
    <property type="nucleotide sequence ID" value="NZ_CP044543.1"/>
</dbReference>
<dbReference type="AlphaFoldDB" id="A0A5P6P8Y0"/>
<dbReference type="Proteomes" id="UP000325641">
    <property type="component" value="Chromosome"/>
</dbReference>
<dbReference type="OrthoDB" id="7999673at2"/>
<evidence type="ECO:0008006" key="3">
    <source>
        <dbReference type="Google" id="ProtNLM"/>
    </source>
</evidence>
<dbReference type="EMBL" id="CP044543">
    <property type="protein sequence ID" value="QFI74847.1"/>
    <property type="molecule type" value="Genomic_DNA"/>
</dbReference>
<name>A0A5P6P8Y0_9BRAD</name>
<proteinExistence type="predicted"/>
<protein>
    <recommendedName>
        <fullName evidence="3">Winged helix-turn-helix domain-containing protein</fullName>
    </recommendedName>
</protein>
<reference evidence="2" key="1">
    <citation type="submission" date="2019-10" db="EMBL/GenBank/DDBJ databases">
        <title>Complete Genome Sequence of Bradyrhizobium betae type strain PL7HG1T.</title>
        <authorList>
            <person name="Bromfield E.S.P."/>
            <person name="Cloutier S."/>
        </authorList>
    </citation>
    <scope>NUCLEOTIDE SEQUENCE [LARGE SCALE GENOMIC DNA]</scope>
    <source>
        <strain evidence="2">PL7HG1</strain>
    </source>
</reference>
<dbReference type="KEGG" id="bbet:F8237_22025"/>
<accession>A0A5P6P8Y0</accession>